<feature type="domain" description="Peptidase M4 C-terminal" evidence="8">
    <location>
        <begin position="325"/>
        <end position="463"/>
    </location>
</feature>
<keyword evidence="1" id="KW-0645">Protease</keyword>
<evidence type="ECO:0000259" key="9">
    <source>
        <dbReference type="Pfam" id="PF07504"/>
    </source>
</evidence>
<dbReference type="InterPro" id="IPR001570">
    <property type="entry name" value="Peptidase_M4_C_domain"/>
</dbReference>
<dbReference type="PANTHER" id="PTHR33794">
    <property type="entry name" value="BACILLOLYSIN"/>
    <property type="match status" value="1"/>
</dbReference>
<dbReference type="GeneID" id="95779827"/>
<dbReference type="GO" id="GO:0004222">
    <property type="term" value="F:metalloendopeptidase activity"/>
    <property type="evidence" value="ECO:0007669"/>
    <property type="project" value="InterPro"/>
</dbReference>
<evidence type="ECO:0000256" key="3">
    <source>
        <dbReference type="ARBA" id="ARBA00022729"/>
    </source>
</evidence>
<name>A0A4Q1QRP8_9ACTN</name>
<keyword evidence="4" id="KW-0378">Hydrolase</keyword>
<accession>A0A4Q1QRP8</accession>
<evidence type="ECO:0000313" key="10">
    <source>
        <dbReference type="EMBL" id="RXS65687.1"/>
    </source>
</evidence>
<evidence type="ECO:0000313" key="11">
    <source>
        <dbReference type="Proteomes" id="UP000289482"/>
    </source>
</evidence>
<reference evidence="10 11" key="1">
    <citation type="submission" date="2019-01" db="EMBL/GenBank/DDBJ databases">
        <title>Draft genome sequences of the type strain Streptomyces sioyaensis DSM 40032 and its novel strain, TM32, a thermotolerant antibiotics-producing actinobacterium.</title>
        <authorList>
            <person name="Nakaew N."/>
            <person name="Lumyong S."/>
            <person name="Sloan W.T."/>
            <person name="Sungthong R."/>
        </authorList>
    </citation>
    <scope>NUCLEOTIDE SEQUENCE [LARGE SCALE GENOMIC DNA]</scope>
    <source>
        <strain evidence="10 11">DSM 40032</strain>
    </source>
</reference>
<evidence type="ECO:0000256" key="1">
    <source>
        <dbReference type="ARBA" id="ARBA00022670"/>
    </source>
</evidence>
<dbReference type="GO" id="GO:0006508">
    <property type="term" value="P:proteolysis"/>
    <property type="evidence" value="ECO:0007669"/>
    <property type="project" value="UniProtKB-KW"/>
</dbReference>
<sequence length="464" mass="49570">MAKRRWATATVAGAAAIAGTLMATPHAQAAPRNLKLVATKQSLLAKHYWYKQTYQGHPVLGGFYATHVDRRTGKTTVTDGRVKVSGLAHSNAAVGADRARSLAAARSHGRKNLRATLSVVPGSPARLAWEVLDDTGHGSVRTVVDADSGKVLSSKSMVKEIDGTGKVFSPNAVVTLQNESLTDNNNADSAVFGPAYKTVTLKNLDGTGYLRGPSAYNVSRKQVSSSSNSFLYNRSQDGFEQTMAYHAITSTQEYIQSLGFSDVNNEPQDYRTTGLTADNSNYDGPTDKITFGTGGVDDAEDAEVIWHEYGHAIQDAQVPGYGTTKESSAIGEGFGDYWAYTNSKPVSQDTATTPLACIGDWDATSYTSTTPHCLRRVDGTKHYPQDMAGEVHADGEIWSRALYDIHAALGRTESDTLILESQFSYAPNTTFAAAAQATVNAANSLYGAAAADSVRTAFVNRGIL</sequence>
<evidence type="ECO:0000256" key="6">
    <source>
        <dbReference type="ARBA" id="ARBA00023049"/>
    </source>
</evidence>
<dbReference type="Pfam" id="PF02868">
    <property type="entry name" value="Peptidase_M4_C"/>
    <property type="match status" value="1"/>
</dbReference>
<keyword evidence="5" id="KW-0862">Zinc</keyword>
<evidence type="ECO:0000256" key="7">
    <source>
        <dbReference type="SAM" id="SignalP"/>
    </source>
</evidence>
<dbReference type="InterPro" id="IPR027268">
    <property type="entry name" value="Peptidase_M4/M1_CTD_sf"/>
</dbReference>
<dbReference type="Pfam" id="PF07504">
    <property type="entry name" value="FTP"/>
    <property type="match status" value="1"/>
</dbReference>
<dbReference type="GO" id="GO:0046872">
    <property type="term" value="F:metal ion binding"/>
    <property type="evidence" value="ECO:0007669"/>
    <property type="project" value="UniProtKB-KW"/>
</dbReference>
<comment type="caution">
    <text evidence="10">The sequence shown here is derived from an EMBL/GenBank/DDBJ whole genome shotgun (WGS) entry which is preliminary data.</text>
</comment>
<evidence type="ECO:0000256" key="2">
    <source>
        <dbReference type="ARBA" id="ARBA00022723"/>
    </source>
</evidence>
<feature type="chain" id="PRO_5020794048" evidence="7">
    <location>
        <begin position="30"/>
        <end position="464"/>
    </location>
</feature>
<protein>
    <submittedName>
        <fullName evidence="10">Bacillolysin</fullName>
    </submittedName>
</protein>
<feature type="signal peptide" evidence="7">
    <location>
        <begin position="1"/>
        <end position="29"/>
    </location>
</feature>
<dbReference type="EMBL" id="SDIF01000047">
    <property type="protein sequence ID" value="RXS65687.1"/>
    <property type="molecule type" value="Genomic_DNA"/>
</dbReference>
<organism evidence="10 11">
    <name type="scientific">Streptomyces sioyaensis</name>
    <dbReference type="NCBI Taxonomy" id="67364"/>
    <lineage>
        <taxon>Bacteria</taxon>
        <taxon>Bacillati</taxon>
        <taxon>Actinomycetota</taxon>
        <taxon>Actinomycetes</taxon>
        <taxon>Kitasatosporales</taxon>
        <taxon>Streptomycetaceae</taxon>
        <taxon>Streptomyces</taxon>
    </lineage>
</organism>
<keyword evidence="6" id="KW-0482">Metalloprotease</keyword>
<dbReference type="Gene3D" id="1.10.390.10">
    <property type="entry name" value="Neutral Protease Domain 2"/>
    <property type="match status" value="1"/>
</dbReference>
<gene>
    <name evidence="10" type="ORF">EST54_17915</name>
</gene>
<dbReference type="PANTHER" id="PTHR33794:SF1">
    <property type="entry name" value="BACILLOLYSIN"/>
    <property type="match status" value="1"/>
</dbReference>
<keyword evidence="11" id="KW-1185">Reference proteome</keyword>
<dbReference type="InterPro" id="IPR011096">
    <property type="entry name" value="FTP_domain"/>
</dbReference>
<proteinExistence type="predicted"/>
<keyword evidence="3 7" id="KW-0732">Signal</keyword>
<dbReference type="RefSeq" id="WP_129248647.1">
    <property type="nucleotide sequence ID" value="NZ_JABZEL010000009.1"/>
</dbReference>
<dbReference type="Proteomes" id="UP000289482">
    <property type="component" value="Unassembled WGS sequence"/>
</dbReference>
<evidence type="ECO:0000256" key="4">
    <source>
        <dbReference type="ARBA" id="ARBA00022801"/>
    </source>
</evidence>
<dbReference type="AlphaFoldDB" id="A0A4Q1QRP8"/>
<evidence type="ECO:0000259" key="8">
    <source>
        <dbReference type="Pfam" id="PF02868"/>
    </source>
</evidence>
<dbReference type="InterPro" id="IPR050728">
    <property type="entry name" value="Zinc_Metalloprotease_M4"/>
</dbReference>
<feature type="domain" description="FTP" evidence="9">
    <location>
        <begin position="46"/>
        <end position="70"/>
    </location>
</feature>
<evidence type="ECO:0000256" key="5">
    <source>
        <dbReference type="ARBA" id="ARBA00022833"/>
    </source>
</evidence>
<dbReference type="SUPFAM" id="SSF55486">
    <property type="entry name" value="Metalloproteases ('zincins'), catalytic domain"/>
    <property type="match status" value="1"/>
</dbReference>
<keyword evidence="2" id="KW-0479">Metal-binding</keyword>